<dbReference type="STRING" id="343013.SAMN04489707_102523"/>
<evidence type="ECO:0000313" key="2">
    <source>
        <dbReference type="Proteomes" id="UP000183656"/>
    </source>
</evidence>
<sequence length="384" mass="41043">MHQGQQFRGFAEFLAWVQQHWHDASALQHAMAVVHPFVMQGLQGDVQTWRNAPWVWPEAGLPGQPPQGTNMLRWLYADGATSLLDASPAGAQINLTGLTELDGPTAQVLARHPGPLNLSGVRALSFDASSALAEHGGLLLLDGLAPREDGSLGGIIAPLVERRAAERGKAQPGLSLCSLKNITEEDGDLLSRVQGPLMLNGLSTLDARQATLLAQRKGDPGKPLGTLHLDGWRNPSAEALQALASYGGPLSLGAWVPAAEGAPEQWQALAGARFQSLALPAITSLSLPNLQALAALSVKRLYLPGITVLTDDLVETLGTMQLLRLALDGVQNATDRHIRQLVDLQNTDTSGLSMASLELTPQLQAELTRHQKLLEPLFSRVYPP</sequence>
<name>A0A1I7JEA2_9BURK</name>
<dbReference type="AlphaFoldDB" id="A0A1I7JEA2"/>
<reference evidence="1 2" key="1">
    <citation type="submission" date="2016-10" db="EMBL/GenBank/DDBJ databases">
        <authorList>
            <person name="de Groot N.N."/>
        </authorList>
    </citation>
    <scope>NUCLEOTIDE SEQUENCE [LARGE SCALE GENOMIC DNA]</scope>
    <source>
        <strain evidence="1 2">R-24608</strain>
    </source>
</reference>
<organism evidence="1 2">
    <name type="scientific">Paenacidovorax caeni</name>
    <dbReference type="NCBI Taxonomy" id="343013"/>
    <lineage>
        <taxon>Bacteria</taxon>
        <taxon>Pseudomonadati</taxon>
        <taxon>Pseudomonadota</taxon>
        <taxon>Betaproteobacteria</taxon>
        <taxon>Burkholderiales</taxon>
        <taxon>Comamonadaceae</taxon>
        <taxon>Paenacidovorax</taxon>
    </lineage>
</organism>
<dbReference type="Proteomes" id="UP000183656">
    <property type="component" value="Unassembled WGS sequence"/>
</dbReference>
<protein>
    <submittedName>
        <fullName evidence="1">Uncharacterized protein</fullName>
    </submittedName>
</protein>
<accession>A0A1I7JEA2</accession>
<dbReference type="EMBL" id="FPBX01000025">
    <property type="protein sequence ID" value="SFU83472.1"/>
    <property type="molecule type" value="Genomic_DNA"/>
</dbReference>
<evidence type="ECO:0000313" key="1">
    <source>
        <dbReference type="EMBL" id="SFU83472.1"/>
    </source>
</evidence>
<proteinExistence type="predicted"/>
<gene>
    <name evidence="1" type="ORF">SAMN04489707_102523</name>
</gene>
<keyword evidence="2" id="KW-1185">Reference proteome</keyword>